<dbReference type="InterPro" id="IPR003891">
    <property type="entry name" value="Initiation_fac_eIF4g_MI"/>
</dbReference>
<keyword evidence="9" id="KW-1185">Reference proteome</keyword>
<evidence type="ECO:0000256" key="1">
    <source>
        <dbReference type="ARBA" id="ARBA00004496"/>
    </source>
</evidence>
<comment type="subcellular location">
    <subcellularLocation>
        <location evidence="1">Cytoplasm</location>
    </subcellularLocation>
</comment>
<dbReference type="InterPro" id="IPR016024">
    <property type="entry name" value="ARM-type_fold"/>
</dbReference>
<dbReference type="Proteomes" id="UP000035740">
    <property type="component" value="Unassembled WGS sequence"/>
</dbReference>
<evidence type="ECO:0000313" key="9">
    <source>
        <dbReference type="Proteomes" id="UP000035740"/>
    </source>
</evidence>
<evidence type="ECO:0000313" key="8">
    <source>
        <dbReference type="EMBL" id="KMS93820.1"/>
    </source>
</evidence>
<dbReference type="GO" id="GO:0005737">
    <property type="term" value="C:cytoplasm"/>
    <property type="evidence" value="ECO:0007669"/>
    <property type="project" value="UniProtKB-SubCell"/>
</dbReference>
<dbReference type="SMART" id="SM00544">
    <property type="entry name" value="MA3"/>
    <property type="match status" value="1"/>
</dbReference>
<comment type="similarity">
    <text evidence="2">Belongs to the PDCD4 family.</text>
</comment>
<sequence length="207" mass="22480">DVTSLQEAVQSLQKLDSPELGHEFVKRLINAGVDRTSRDREAVSQLLAAISTASAINQVEIEKAFQSLLDGMEEIIDDVHDIVALVACFLARAICDEVLSPSFLTRSLLGLGSNDLGKNAIVNCQTILSFPSPGVFASAVWNPTNSSELKEVLNGIARTYLCDNNQDLICRIGSMPTFGPILIKRLFVEASSSDSSLVKIYRLLNVL</sequence>
<dbReference type="AlphaFoldDB" id="A0A0J8DST8"/>
<evidence type="ECO:0000256" key="2">
    <source>
        <dbReference type="ARBA" id="ARBA00005497"/>
    </source>
</evidence>
<evidence type="ECO:0000256" key="6">
    <source>
        <dbReference type="ARBA" id="ARBA00023242"/>
    </source>
</evidence>
<dbReference type="EMBL" id="KQ098689">
    <property type="protein sequence ID" value="KMS93820.1"/>
    <property type="molecule type" value="Genomic_DNA"/>
</dbReference>
<accession>A0A0J8DST8</accession>
<dbReference type="Gramene" id="KMS93820">
    <property type="protein sequence ID" value="KMS93820"/>
    <property type="gene ID" value="BVRB_027630"/>
</dbReference>
<name>A0A0J8DST8_BETVV</name>
<organism evidence="8 9">
    <name type="scientific">Beta vulgaris subsp. vulgaris</name>
    <name type="common">Beet</name>
    <dbReference type="NCBI Taxonomy" id="3555"/>
    <lineage>
        <taxon>Eukaryota</taxon>
        <taxon>Viridiplantae</taxon>
        <taxon>Streptophyta</taxon>
        <taxon>Embryophyta</taxon>
        <taxon>Tracheophyta</taxon>
        <taxon>Spermatophyta</taxon>
        <taxon>Magnoliopsida</taxon>
        <taxon>eudicotyledons</taxon>
        <taxon>Gunneridae</taxon>
        <taxon>Pentapetalae</taxon>
        <taxon>Caryophyllales</taxon>
        <taxon>Chenopodiaceae</taxon>
        <taxon>Betoideae</taxon>
        <taxon>Beta</taxon>
    </lineage>
</organism>
<feature type="domain" description="MI" evidence="7">
    <location>
        <begin position="1"/>
        <end position="109"/>
    </location>
</feature>
<dbReference type="Gene3D" id="1.25.40.180">
    <property type="match status" value="1"/>
</dbReference>
<gene>
    <name evidence="8" type="ORF">BVRB_027630</name>
</gene>
<evidence type="ECO:0000259" key="7">
    <source>
        <dbReference type="PROSITE" id="PS51366"/>
    </source>
</evidence>
<dbReference type="PANTHER" id="PTHR12626:SF0">
    <property type="entry name" value="PROGRAMMED CELL DEATH PROTEIN 4"/>
    <property type="match status" value="1"/>
</dbReference>
<dbReference type="Pfam" id="PF02847">
    <property type="entry name" value="MA3"/>
    <property type="match status" value="1"/>
</dbReference>
<dbReference type="GO" id="GO:0006417">
    <property type="term" value="P:regulation of translation"/>
    <property type="evidence" value="ECO:0007669"/>
    <property type="project" value="UniProtKB-KW"/>
</dbReference>
<dbReference type="InterPro" id="IPR039778">
    <property type="entry name" value="PDCD4"/>
</dbReference>
<dbReference type="OrthoDB" id="414546at2759"/>
<evidence type="ECO:0000256" key="4">
    <source>
        <dbReference type="ARBA" id="ARBA00022737"/>
    </source>
</evidence>
<dbReference type="PROSITE" id="PS51366">
    <property type="entry name" value="MI"/>
    <property type="match status" value="1"/>
</dbReference>
<evidence type="ECO:0000256" key="3">
    <source>
        <dbReference type="ARBA" id="ARBA00022490"/>
    </source>
</evidence>
<dbReference type="PANTHER" id="PTHR12626">
    <property type="entry name" value="PROGRAMMED CELL DEATH 4"/>
    <property type="match status" value="1"/>
</dbReference>
<proteinExistence type="inferred from homology"/>
<feature type="non-terminal residue" evidence="8">
    <location>
        <position position="1"/>
    </location>
</feature>
<keyword evidence="5" id="KW-0810">Translation regulation</keyword>
<keyword evidence="4" id="KW-0677">Repeat</keyword>
<evidence type="ECO:0000256" key="5">
    <source>
        <dbReference type="ARBA" id="ARBA00022845"/>
    </source>
</evidence>
<keyword evidence="3" id="KW-0963">Cytoplasm</keyword>
<dbReference type="GO" id="GO:0045892">
    <property type="term" value="P:negative regulation of DNA-templated transcription"/>
    <property type="evidence" value="ECO:0007669"/>
    <property type="project" value="InterPro"/>
</dbReference>
<keyword evidence="6" id="KW-0539">Nucleus</keyword>
<protein>
    <recommendedName>
        <fullName evidence="7">MI domain-containing protein</fullName>
    </recommendedName>
</protein>
<feature type="non-terminal residue" evidence="8">
    <location>
        <position position="207"/>
    </location>
</feature>
<reference evidence="8 9" key="1">
    <citation type="journal article" date="2014" name="Nature">
        <title>The genome of the recently domesticated crop plant sugar beet (Beta vulgaris).</title>
        <authorList>
            <person name="Dohm J.C."/>
            <person name="Minoche A.E."/>
            <person name="Holtgrawe D."/>
            <person name="Capella-Gutierrez S."/>
            <person name="Zakrzewski F."/>
            <person name="Tafer H."/>
            <person name="Rupp O."/>
            <person name="Sorensen T.R."/>
            <person name="Stracke R."/>
            <person name="Reinhardt R."/>
            <person name="Goesmann A."/>
            <person name="Kraft T."/>
            <person name="Schulz B."/>
            <person name="Stadler P.F."/>
            <person name="Schmidt T."/>
            <person name="Gabaldon T."/>
            <person name="Lehrach H."/>
            <person name="Weisshaar B."/>
            <person name="Himmelbauer H."/>
        </authorList>
    </citation>
    <scope>NUCLEOTIDE SEQUENCE [LARGE SCALE GENOMIC DNA]</scope>
    <source>
        <tissue evidence="8">Taproot</tissue>
    </source>
</reference>
<dbReference type="SUPFAM" id="SSF48371">
    <property type="entry name" value="ARM repeat"/>
    <property type="match status" value="1"/>
</dbReference>